<keyword evidence="4" id="KW-1003">Cell membrane</keyword>
<feature type="transmembrane region" description="Helical" evidence="9">
    <location>
        <begin position="335"/>
        <end position="365"/>
    </location>
</feature>
<feature type="transmembrane region" description="Helical" evidence="9">
    <location>
        <begin position="21"/>
        <end position="40"/>
    </location>
</feature>
<dbReference type="GO" id="GO:0055085">
    <property type="term" value="P:transmembrane transport"/>
    <property type="evidence" value="ECO:0007669"/>
    <property type="project" value="TreeGrafter"/>
</dbReference>
<evidence type="ECO:0008006" key="11">
    <source>
        <dbReference type="Google" id="ProtNLM"/>
    </source>
</evidence>
<feature type="region of interest" description="Disordered" evidence="8">
    <location>
        <begin position="376"/>
        <end position="412"/>
    </location>
</feature>
<gene>
    <name evidence="10" type="ORF">MNBD_CHLOROFLEXI01-1497</name>
</gene>
<keyword evidence="7 9" id="KW-0472">Membrane</keyword>
<dbReference type="GO" id="GO:0005886">
    <property type="term" value="C:plasma membrane"/>
    <property type="evidence" value="ECO:0007669"/>
    <property type="project" value="UniProtKB-SubCell"/>
</dbReference>
<dbReference type="AlphaFoldDB" id="A0A3B0VNB3"/>
<dbReference type="PANTHER" id="PTHR21716:SF53">
    <property type="entry name" value="PERMEASE PERM-RELATED"/>
    <property type="match status" value="1"/>
</dbReference>
<dbReference type="Pfam" id="PF01594">
    <property type="entry name" value="AI-2E_transport"/>
    <property type="match status" value="1"/>
</dbReference>
<evidence type="ECO:0000256" key="9">
    <source>
        <dbReference type="SAM" id="Phobius"/>
    </source>
</evidence>
<dbReference type="InterPro" id="IPR002549">
    <property type="entry name" value="AI-2E-like"/>
</dbReference>
<evidence type="ECO:0000256" key="5">
    <source>
        <dbReference type="ARBA" id="ARBA00022692"/>
    </source>
</evidence>
<evidence type="ECO:0000256" key="2">
    <source>
        <dbReference type="ARBA" id="ARBA00009773"/>
    </source>
</evidence>
<keyword evidence="6 9" id="KW-1133">Transmembrane helix</keyword>
<feature type="transmembrane region" description="Helical" evidence="9">
    <location>
        <begin position="299"/>
        <end position="315"/>
    </location>
</feature>
<feature type="transmembrane region" description="Helical" evidence="9">
    <location>
        <begin position="171"/>
        <end position="194"/>
    </location>
</feature>
<evidence type="ECO:0000256" key="4">
    <source>
        <dbReference type="ARBA" id="ARBA00022475"/>
    </source>
</evidence>
<comment type="subcellular location">
    <subcellularLocation>
        <location evidence="1">Cell membrane</location>
        <topology evidence="1">Multi-pass membrane protein</topology>
    </subcellularLocation>
</comment>
<evidence type="ECO:0000256" key="7">
    <source>
        <dbReference type="ARBA" id="ARBA00023136"/>
    </source>
</evidence>
<evidence type="ECO:0000256" key="1">
    <source>
        <dbReference type="ARBA" id="ARBA00004651"/>
    </source>
</evidence>
<name>A0A3B0VNB3_9ZZZZ</name>
<proteinExistence type="inferred from homology"/>
<evidence type="ECO:0000256" key="6">
    <source>
        <dbReference type="ARBA" id="ARBA00022989"/>
    </source>
</evidence>
<evidence type="ECO:0000313" key="10">
    <source>
        <dbReference type="EMBL" id="VAW39827.1"/>
    </source>
</evidence>
<keyword evidence="5 9" id="KW-0812">Transmembrane</keyword>
<feature type="transmembrane region" description="Helical" evidence="9">
    <location>
        <begin position="76"/>
        <end position="101"/>
    </location>
</feature>
<feature type="transmembrane region" description="Helical" evidence="9">
    <location>
        <begin position="266"/>
        <end position="287"/>
    </location>
</feature>
<feature type="transmembrane region" description="Helical" evidence="9">
    <location>
        <begin position="235"/>
        <end position="254"/>
    </location>
</feature>
<dbReference type="EMBL" id="UOEU01000766">
    <property type="protein sequence ID" value="VAW39827.1"/>
    <property type="molecule type" value="Genomic_DNA"/>
</dbReference>
<keyword evidence="3" id="KW-0813">Transport</keyword>
<evidence type="ECO:0000256" key="3">
    <source>
        <dbReference type="ARBA" id="ARBA00022448"/>
    </source>
</evidence>
<sequence>MSSNTDPSPAQAEEASPTWSRSTKIIVTVIVLLLLLWLTYRFQSLLSQIVIAAIFAYVLNPIIIQLDKRTKVKRSAAILIVYLLLAVAVIGGFIALGLAAYEQISSLIQQVPQLIVDFTAVIEEFTARTEPIIIGSFSLDPSTINLDLIQEQLIGLVEPIVNRSGQLVTNLATATLSTVGNIFFIFVISIYLALEIPLLGNHVGNLAQLPGYRKDAERLLREFGRIWSAYLRGQVILGLIIFVVVWLGLALLGVQNALALGLLSGLLEFIPVLGPIIGAGVAIVVALFQPETIGQMASWQYAGIVLIFMLIVQQLENNILVPRIVGESLDLHPMIVMVAVFMGSSLAGILGAILAAPVVATFKLLGTYGWRKMFDQPPFPHPEKEPEESASSKLLKRGQALLPRRKKKSKSK</sequence>
<accession>A0A3B0VNB3</accession>
<organism evidence="10">
    <name type="scientific">hydrothermal vent metagenome</name>
    <dbReference type="NCBI Taxonomy" id="652676"/>
    <lineage>
        <taxon>unclassified sequences</taxon>
        <taxon>metagenomes</taxon>
        <taxon>ecological metagenomes</taxon>
    </lineage>
</organism>
<evidence type="ECO:0000256" key="8">
    <source>
        <dbReference type="SAM" id="MobiDB-lite"/>
    </source>
</evidence>
<feature type="transmembrane region" description="Helical" evidence="9">
    <location>
        <begin position="46"/>
        <end position="64"/>
    </location>
</feature>
<comment type="similarity">
    <text evidence="2">Belongs to the autoinducer-2 exporter (AI-2E) (TC 2.A.86) family.</text>
</comment>
<dbReference type="PANTHER" id="PTHR21716">
    <property type="entry name" value="TRANSMEMBRANE PROTEIN"/>
    <property type="match status" value="1"/>
</dbReference>
<reference evidence="10" key="1">
    <citation type="submission" date="2018-06" db="EMBL/GenBank/DDBJ databases">
        <authorList>
            <person name="Zhirakovskaya E."/>
        </authorList>
    </citation>
    <scope>NUCLEOTIDE SEQUENCE</scope>
</reference>
<feature type="compositionally biased region" description="Basic residues" evidence="8">
    <location>
        <begin position="403"/>
        <end position="412"/>
    </location>
</feature>
<protein>
    <recommendedName>
        <fullName evidence="11">AI-2E family transporter</fullName>
    </recommendedName>
</protein>